<dbReference type="InterPro" id="IPR021496">
    <property type="entry name" value="DUF3150"/>
</dbReference>
<name>A0A178LL62_9PSED</name>
<gene>
    <name evidence="1" type="ORF">A4V15_12170</name>
</gene>
<dbReference type="Proteomes" id="UP000078356">
    <property type="component" value="Unassembled WGS sequence"/>
</dbReference>
<dbReference type="AlphaFoldDB" id="A0A178LL62"/>
<dbReference type="OrthoDB" id="8900573at2"/>
<organism evidence="1 2">
    <name type="scientific">Pseudomonas oryzihabitans</name>
    <dbReference type="NCBI Taxonomy" id="47885"/>
    <lineage>
        <taxon>Bacteria</taxon>
        <taxon>Pseudomonadati</taxon>
        <taxon>Pseudomonadota</taxon>
        <taxon>Gammaproteobacteria</taxon>
        <taxon>Pseudomonadales</taxon>
        <taxon>Pseudomonadaceae</taxon>
        <taxon>Pseudomonas</taxon>
    </lineage>
</organism>
<protein>
    <recommendedName>
        <fullName evidence="3">DUF3150 domain-containing protein</fullName>
    </recommendedName>
</protein>
<dbReference type="RefSeq" id="WP_064307019.1">
    <property type="nucleotide sequence ID" value="NZ_LWCR01000003.1"/>
</dbReference>
<sequence>MQTVQPIKEIETLSKLLLVGLDVNIWSGRKKLRIEDLGPGVDLPPAELASLGSKRIMDPEQIKRFDNLKRRAHRLLESEGVRFLGGYGIPNDAAPAIAKELDDIQREFNVEIKSFLDNYDSNFDAWAQKWDQDPKWQAAIEKAKTPKEVVAQRLGFRYTLVRVVPDKSDPALSKGLEQEVEGLSGQLFREIADAAEDLVDGSFANKSSVSRKAVSAILKIHRKLTSLAFLNPGIHLVAEHMMSVIEQLPKRGPYEGGHFQTLQTLMLSLSDERNISKLAASFAASAAQTAATGGVPAASVVIEQAPAAAGAVVASAAVIEQSPSPADDGGMSVGELLDEIAGQQAAPGLQDLSSVAAELQARAIDGQVIDTQMSALGVATSIANIPMPTTQDALDFCM</sequence>
<evidence type="ECO:0008006" key="3">
    <source>
        <dbReference type="Google" id="ProtNLM"/>
    </source>
</evidence>
<evidence type="ECO:0000313" key="2">
    <source>
        <dbReference type="Proteomes" id="UP000078356"/>
    </source>
</evidence>
<accession>A0A178LL62</accession>
<evidence type="ECO:0000313" key="1">
    <source>
        <dbReference type="EMBL" id="OAN31808.1"/>
    </source>
</evidence>
<dbReference type="Pfam" id="PF11348">
    <property type="entry name" value="DUF3150"/>
    <property type="match status" value="1"/>
</dbReference>
<dbReference type="EMBL" id="LWCR01000003">
    <property type="protein sequence ID" value="OAN31808.1"/>
    <property type="molecule type" value="Genomic_DNA"/>
</dbReference>
<comment type="caution">
    <text evidence="1">The sequence shown here is derived from an EMBL/GenBank/DDBJ whole genome shotgun (WGS) entry which is preliminary data.</text>
</comment>
<reference evidence="1 2" key="1">
    <citation type="submission" date="2016-04" db="EMBL/GenBank/DDBJ databases">
        <title>Draft Genome Sequences of Staphylococcus capitis Strain H36, S. capitis Strain H65, S. cohnii Strain H62, S. hominis Strain H69, Mycobacterium iranicum Strain H39, Plantibacter sp. Strain H53, Pseudomonas oryzihabitans Strain H72, and Microbacterium sp. Strain H83, isolated from residential settings.</title>
        <authorList>
            <person name="Lymperopoulou D."/>
            <person name="Adams R.I."/>
            <person name="Lindow S."/>
            <person name="Coil D.A."/>
            <person name="Jospin G."/>
            <person name="Eisen J.A."/>
        </authorList>
    </citation>
    <scope>NUCLEOTIDE SEQUENCE [LARGE SCALE GENOMIC DNA]</scope>
    <source>
        <strain evidence="1 2">H72</strain>
    </source>
</reference>
<proteinExistence type="predicted"/>